<evidence type="ECO:0000256" key="6">
    <source>
        <dbReference type="SAM" id="Phobius"/>
    </source>
</evidence>
<dbReference type="GO" id="GO:0003700">
    <property type="term" value="F:DNA-binding transcription factor activity"/>
    <property type="evidence" value="ECO:0007669"/>
    <property type="project" value="InterPro"/>
</dbReference>
<dbReference type="FunFam" id="1.10.10.10:FF:000001">
    <property type="entry name" value="LysR family transcriptional regulator"/>
    <property type="match status" value="1"/>
</dbReference>
<dbReference type="RefSeq" id="WP_123688488.1">
    <property type="nucleotide sequence ID" value="NZ_AP019700.1"/>
</dbReference>
<dbReference type="InterPro" id="IPR036388">
    <property type="entry name" value="WH-like_DNA-bd_sf"/>
</dbReference>
<name>A0A3N1MDX8_9PROT</name>
<evidence type="ECO:0000259" key="7">
    <source>
        <dbReference type="PROSITE" id="PS50931"/>
    </source>
</evidence>
<dbReference type="OrthoDB" id="9811588at2"/>
<keyword evidence="6" id="KW-0812">Transmembrane</keyword>
<feature type="compositionally biased region" description="Polar residues" evidence="5">
    <location>
        <begin position="326"/>
        <end position="336"/>
    </location>
</feature>
<dbReference type="SUPFAM" id="SSF53850">
    <property type="entry name" value="Periplasmic binding protein-like II"/>
    <property type="match status" value="1"/>
</dbReference>
<dbReference type="Pfam" id="PF00126">
    <property type="entry name" value="HTH_1"/>
    <property type="match status" value="1"/>
</dbReference>
<dbReference type="InterPro" id="IPR000847">
    <property type="entry name" value="LysR_HTH_N"/>
</dbReference>
<protein>
    <submittedName>
        <fullName evidence="8">LysR family transcriptional regulator</fullName>
    </submittedName>
</protein>
<keyword evidence="9" id="KW-1185">Reference proteome</keyword>
<dbReference type="EMBL" id="RJKX01000011">
    <property type="protein sequence ID" value="ROQ01758.1"/>
    <property type="molecule type" value="Genomic_DNA"/>
</dbReference>
<evidence type="ECO:0000256" key="1">
    <source>
        <dbReference type="ARBA" id="ARBA00009437"/>
    </source>
</evidence>
<evidence type="ECO:0000256" key="5">
    <source>
        <dbReference type="SAM" id="MobiDB-lite"/>
    </source>
</evidence>
<organism evidence="8 9">
    <name type="scientific">Stella humosa</name>
    <dbReference type="NCBI Taxonomy" id="94"/>
    <lineage>
        <taxon>Bacteria</taxon>
        <taxon>Pseudomonadati</taxon>
        <taxon>Pseudomonadota</taxon>
        <taxon>Alphaproteobacteria</taxon>
        <taxon>Rhodospirillales</taxon>
        <taxon>Stellaceae</taxon>
        <taxon>Stella</taxon>
    </lineage>
</organism>
<evidence type="ECO:0000313" key="9">
    <source>
        <dbReference type="Proteomes" id="UP000278222"/>
    </source>
</evidence>
<dbReference type="Pfam" id="PF03466">
    <property type="entry name" value="LysR_substrate"/>
    <property type="match status" value="1"/>
</dbReference>
<feature type="transmembrane region" description="Helical" evidence="6">
    <location>
        <begin position="231"/>
        <end position="254"/>
    </location>
</feature>
<evidence type="ECO:0000256" key="3">
    <source>
        <dbReference type="ARBA" id="ARBA00023125"/>
    </source>
</evidence>
<keyword evidence="4" id="KW-0804">Transcription</keyword>
<keyword evidence="2" id="KW-0805">Transcription regulation</keyword>
<evidence type="ECO:0000313" key="8">
    <source>
        <dbReference type="EMBL" id="ROQ01758.1"/>
    </source>
</evidence>
<dbReference type="GO" id="GO:0032993">
    <property type="term" value="C:protein-DNA complex"/>
    <property type="evidence" value="ECO:0007669"/>
    <property type="project" value="TreeGrafter"/>
</dbReference>
<dbReference type="Gene3D" id="3.40.190.10">
    <property type="entry name" value="Periplasmic binding protein-like II"/>
    <property type="match status" value="2"/>
</dbReference>
<gene>
    <name evidence="8" type="ORF">EDC65_0945</name>
</gene>
<accession>A0A3N1MDX8</accession>
<keyword evidence="3" id="KW-0238">DNA-binding</keyword>
<dbReference type="Gene3D" id="1.10.10.10">
    <property type="entry name" value="Winged helix-like DNA-binding domain superfamily/Winged helix DNA-binding domain"/>
    <property type="match status" value="1"/>
</dbReference>
<dbReference type="PANTHER" id="PTHR30346:SF17">
    <property type="entry name" value="LYSR FAMILY TRANSCRIPTIONAL REGULATOR"/>
    <property type="match status" value="1"/>
</dbReference>
<keyword evidence="6" id="KW-1133">Transmembrane helix</keyword>
<evidence type="ECO:0000256" key="4">
    <source>
        <dbReference type="ARBA" id="ARBA00023163"/>
    </source>
</evidence>
<dbReference type="CDD" id="cd08414">
    <property type="entry name" value="PBP2_LTTR_aromatics_like"/>
    <property type="match status" value="1"/>
</dbReference>
<keyword evidence="6" id="KW-0472">Membrane</keyword>
<comment type="caution">
    <text evidence="8">The sequence shown here is derived from an EMBL/GenBank/DDBJ whole genome shotgun (WGS) entry which is preliminary data.</text>
</comment>
<dbReference type="InterPro" id="IPR036390">
    <property type="entry name" value="WH_DNA-bd_sf"/>
</dbReference>
<dbReference type="InterPro" id="IPR005119">
    <property type="entry name" value="LysR_subst-bd"/>
</dbReference>
<proteinExistence type="inferred from homology"/>
<dbReference type="PROSITE" id="PS50931">
    <property type="entry name" value="HTH_LYSR"/>
    <property type="match status" value="1"/>
</dbReference>
<feature type="region of interest" description="Disordered" evidence="5">
    <location>
        <begin position="300"/>
        <end position="336"/>
    </location>
</feature>
<evidence type="ECO:0000256" key="2">
    <source>
        <dbReference type="ARBA" id="ARBA00023015"/>
    </source>
</evidence>
<sequence>MAIELNHLRQFVVLAEELHFGRAAARLGVAQPPLSQAIRRLEERLGFSLFDRSGRQVELSPAGRVFLVETQRSIAQADDAVMLARRAAAEEEVELTIGFVVSALFGLLPATLRAFRAEWPDLSIRLDQRPSIEQATGLAQGTIDIGFLHPPLANAEGVALELIRRDRLVAAVPEDSPFARSEDLHLSDLAGQPFILFPCAQGPHLHARIIQACRAAGFVPRVTQEARQMHAILMLVASGMGVSLLPSLAIAMAVPGVRLVPITDLASDLTWDMAIAWRPKGARRSLLRFIEVARALAPAYAAGDGSGAREEDRPPAGELPPPRSRSPGTANVTKNP</sequence>
<dbReference type="PANTHER" id="PTHR30346">
    <property type="entry name" value="TRANSCRIPTIONAL DUAL REGULATOR HCAR-RELATED"/>
    <property type="match status" value="1"/>
</dbReference>
<dbReference type="PRINTS" id="PR00039">
    <property type="entry name" value="HTHLYSR"/>
</dbReference>
<reference evidence="8 9" key="1">
    <citation type="submission" date="2018-11" db="EMBL/GenBank/DDBJ databases">
        <title>Genomic Encyclopedia of Type Strains, Phase IV (KMG-IV): sequencing the most valuable type-strain genomes for metagenomic binning, comparative biology and taxonomic classification.</title>
        <authorList>
            <person name="Goeker M."/>
        </authorList>
    </citation>
    <scope>NUCLEOTIDE SEQUENCE [LARGE SCALE GENOMIC DNA]</scope>
    <source>
        <strain evidence="8 9">DSM 5900</strain>
    </source>
</reference>
<dbReference type="Proteomes" id="UP000278222">
    <property type="component" value="Unassembled WGS sequence"/>
</dbReference>
<dbReference type="AlphaFoldDB" id="A0A3N1MDX8"/>
<dbReference type="SUPFAM" id="SSF46785">
    <property type="entry name" value="Winged helix' DNA-binding domain"/>
    <property type="match status" value="1"/>
</dbReference>
<dbReference type="GO" id="GO:0003677">
    <property type="term" value="F:DNA binding"/>
    <property type="evidence" value="ECO:0007669"/>
    <property type="project" value="UniProtKB-KW"/>
</dbReference>
<comment type="similarity">
    <text evidence="1">Belongs to the LysR transcriptional regulatory family.</text>
</comment>
<feature type="domain" description="HTH lysR-type" evidence="7">
    <location>
        <begin position="3"/>
        <end position="60"/>
    </location>
</feature>